<gene>
    <name evidence="1" type="ORF">LH440_12525</name>
</gene>
<dbReference type="NCBIfam" id="TIGR01634">
    <property type="entry name" value="tail_P2_I"/>
    <property type="match status" value="1"/>
</dbReference>
<comment type="caution">
    <text evidence="1">The sequence shown here is derived from an EMBL/GenBank/DDBJ whole genome shotgun (WGS) entry which is preliminary data.</text>
</comment>
<evidence type="ECO:0000313" key="2">
    <source>
        <dbReference type="Proteomes" id="UP001200247"/>
    </source>
</evidence>
<reference evidence="1 2" key="1">
    <citation type="submission" date="2021-10" db="EMBL/GenBank/DDBJ databases">
        <title>Whole-genome sequencing analysis of Laribacter hongkongensis: virulence gene profiles, carbohydrate-active enzyme prediction, and antimicrobial resistance characterization.</title>
        <authorList>
            <person name="Yuan P."/>
            <person name="Zhan Y."/>
            <person name="Chen D."/>
        </authorList>
    </citation>
    <scope>NUCLEOTIDE SEQUENCE [LARGE SCALE GENOMIC DNA]</scope>
    <source>
        <strain evidence="1 2">W67</strain>
    </source>
</reference>
<evidence type="ECO:0000313" key="1">
    <source>
        <dbReference type="EMBL" id="MCG9026711.1"/>
    </source>
</evidence>
<accession>A0ABD4SU01</accession>
<dbReference type="EMBL" id="JAJAXM010000025">
    <property type="protein sequence ID" value="MCG9026711.1"/>
    <property type="molecule type" value="Genomic_DNA"/>
</dbReference>
<dbReference type="AlphaFoldDB" id="A0ABD4SU01"/>
<organism evidence="1 2">
    <name type="scientific">Laribacter hongkongensis</name>
    <dbReference type="NCBI Taxonomy" id="168471"/>
    <lineage>
        <taxon>Bacteria</taxon>
        <taxon>Pseudomonadati</taxon>
        <taxon>Pseudomonadota</taxon>
        <taxon>Betaproteobacteria</taxon>
        <taxon>Neisseriales</taxon>
        <taxon>Aquaspirillaceae</taxon>
        <taxon>Laribacter</taxon>
    </lineage>
</organism>
<protein>
    <submittedName>
        <fullName evidence="1">Phage tail protein I</fullName>
    </submittedName>
</protein>
<dbReference type="Proteomes" id="UP001200247">
    <property type="component" value="Unassembled WGS sequence"/>
</dbReference>
<dbReference type="RefSeq" id="WP_239894293.1">
    <property type="nucleotide sequence ID" value="NZ_JAJAXM010000025.1"/>
</dbReference>
<dbReference type="InterPro" id="IPR006521">
    <property type="entry name" value="Tail_protein_I"/>
</dbReference>
<sequence length="199" mass="21668">MNRNLLPPNRTALESALADAMALDADPAVLAALWDADACPAAWLPWLAWALSVEEWESATTEAQQRALIRQSVPRHRRKGVPASLVDTLASLGLRARVNDRLETPHAFEVDIDLSEAGLDEATRQRIESAVGHYRNARSFATAIRIAMTSRGVIHVGAAVSLGDELTVYPYTPETITTSGRTWHAGAIHLVDTLTVRSL</sequence>
<proteinExistence type="predicted"/>
<name>A0ABD4SU01_9NEIS</name>
<dbReference type="Pfam" id="PF09684">
    <property type="entry name" value="Tail_P2_I"/>
    <property type="match status" value="1"/>
</dbReference>